<sequence>MPGHEVPAVPGVLTAEAVLATGRAIAAVQQDSGAVPWFPDGHVDPWDHVESAMALSATGLLAQAEHAYEWLRRTQRRDGSWPLQVRDGVVEDAAADTNFCAYPAVGVWHHLVITGDDGFAERMWPVVRAAVEFVLGAQRGRGEIDWAVGAGGAPVGEALLSGCSSIHHSLRCALALAEHLGEPQPGWEVALGRLGHVLRRHPEAFLVKDRYSMDWYYPVLGGAVRGAAGRRRLQERWDDFVVEGLGARCVDDHPWVTGAETCELVLSLDAVDEHDRARELLAAMQHLRDPDGSYGTGFVYADGKRWPEERTTWTGAAVVLAADALSRTTPGNGVFRGEKLSEGLADVHCCALEDAETGPPAPSLPE</sequence>
<evidence type="ECO:0000313" key="1">
    <source>
        <dbReference type="EMBL" id="MEY8043237.1"/>
    </source>
</evidence>
<evidence type="ECO:0000313" key="2">
    <source>
        <dbReference type="Proteomes" id="UP001564626"/>
    </source>
</evidence>
<accession>A0ABV4CTE7</accession>
<comment type="caution">
    <text evidence="1">The sequence shown here is derived from an EMBL/GenBank/DDBJ whole genome shotgun (WGS) entry which is preliminary data.</text>
</comment>
<dbReference type="InterPro" id="IPR012341">
    <property type="entry name" value="6hp_glycosidase-like_sf"/>
</dbReference>
<reference evidence="1 2" key="1">
    <citation type="submission" date="2024-08" db="EMBL/GenBank/DDBJ databases">
        <title>Genome mining of Saccharopolyspora cebuensis PGLac3 from Nigerian medicinal plant.</title>
        <authorList>
            <person name="Ezeobiora C.E."/>
            <person name="Igbokwe N.H."/>
            <person name="Amin D.H."/>
            <person name="Mendie U.E."/>
        </authorList>
    </citation>
    <scope>NUCLEOTIDE SEQUENCE [LARGE SCALE GENOMIC DNA]</scope>
    <source>
        <strain evidence="1 2">PGLac3</strain>
    </source>
</reference>
<organism evidence="1 2">
    <name type="scientific">Saccharopolyspora cebuensis</name>
    <dbReference type="NCBI Taxonomy" id="418759"/>
    <lineage>
        <taxon>Bacteria</taxon>
        <taxon>Bacillati</taxon>
        <taxon>Actinomycetota</taxon>
        <taxon>Actinomycetes</taxon>
        <taxon>Pseudonocardiales</taxon>
        <taxon>Pseudonocardiaceae</taxon>
        <taxon>Saccharopolyspora</taxon>
    </lineage>
</organism>
<keyword evidence="2" id="KW-1185">Reference proteome</keyword>
<dbReference type="EMBL" id="JBGEHV010000084">
    <property type="protein sequence ID" value="MEY8043237.1"/>
    <property type="molecule type" value="Genomic_DNA"/>
</dbReference>
<gene>
    <name evidence="1" type="ORF">AB8O55_27830</name>
</gene>
<proteinExistence type="predicted"/>
<dbReference type="Proteomes" id="UP001564626">
    <property type="component" value="Unassembled WGS sequence"/>
</dbReference>
<dbReference type="InterPro" id="IPR008928">
    <property type="entry name" value="6-hairpin_glycosidase_sf"/>
</dbReference>
<name>A0ABV4CTE7_9PSEU</name>
<dbReference type="Gene3D" id="1.50.10.10">
    <property type="match status" value="1"/>
</dbReference>
<dbReference type="SUPFAM" id="SSF48208">
    <property type="entry name" value="Six-hairpin glycosidases"/>
    <property type="match status" value="1"/>
</dbReference>
<protein>
    <submittedName>
        <fullName evidence="1">Prenyltransferase</fullName>
    </submittedName>
</protein>
<dbReference type="RefSeq" id="WP_369775654.1">
    <property type="nucleotide sequence ID" value="NZ_JBGEHV010000084.1"/>
</dbReference>